<gene>
    <name evidence="1" type="ORF">POSPLADRAFT_1054264</name>
</gene>
<name>A0A1X6NA54_9APHY</name>
<dbReference type="RefSeq" id="XP_024342319.1">
    <property type="nucleotide sequence ID" value="XM_024480501.1"/>
</dbReference>
<reference evidence="1 2" key="1">
    <citation type="submission" date="2017-04" db="EMBL/GenBank/DDBJ databases">
        <title>Genome Sequence of the Model Brown-Rot Fungus Postia placenta SB12.</title>
        <authorList>
            <consortium name="DOE Joint Genome Institute"/>
            <person name="Gaskell J."/>
            <person name="Kersten P."/>
            <person name="Larrondo L.F."/>
            <person name="Canessa P."/>
            <person name="Martinez D."/>
            <person name="Hibbett D."/>
            <person name="Schmoll M."/>
            <person name="Kubicek C.P."/>
            <person name="Martinez A.T."/>
            <person name="Yadav J."/>
            <person name="Master E."/>
            <person name="Magnuson J.K."/>
            <person name="James T."/>
            <person name="Yaver D."/>
            <person name="Berka R."/>
            <person name="Labutti K."/>
            <person name="Lipzen A."/>
            <person name="Aerts A."/>
            <person name="Barry K."/>
            <person name="Henrissat B."/>
            <person name="Blanchette R."/>
            <person name="Grigoriev I."/>
            <person name="Cullen D."/>
        </authorList>
    </citation>
    <scope>NUCLEOTIDE SEQUENCE [LARGE SCALE GENOMIC DNA]</scope>
    <source>
        <strain evidence="1 2">MAD-698-R-SB12</strain>
    </source>
</reference>
<accession>A0A1X6NA54</accession>
<evidence type="ECO:0000313" key="2">
    <source>
        <dbReference type="Proteomes" id="UP000194127"/>
    </source>
</evidence>
<proteinExistence type="predicted"/>
<dbReference type="Proteomes" id="UP000194127">
    <property type="component" value="Unassembled WGS sequence"/>
</dbReference>
<keyword evidence="2" id="KW-1185">Reference proteome</keyword>
<dbReference type="AlphaFoldDB" id="A0A1X6NA54"/>
<dbReference type="OrthoDB" id="2637024at2759"/>
<sequence>MRAPEPPYPSFTLVMCAALNDTARLPAYREARRRRHHPYTRPPRRQTPDYLMDTIDYRDVDERDAVGLMLDSLPNAPGAASDSAMMSTQDDTMHLDEALHGVKADRQGRRRLSTLIIDLALAVCRRCQEMRLVKKSCTNSVDLLD</sequence>
<evidence type="ECO:0000313" key="1">
    <source>
        <dbReference type="EMBL" id="OSX65525.1"/>
    </source>
</evidence>
<dbReference type="GeneID" id="36325451"/>
<protein>
    <submittedName>
        <fullName evidence="1">Uncharacterized protein</fullName>
    </submittedName>
</protein>
<organism evidence="1 2">
    <name type="scientific">Postia placenta MAD-698-R-SB12</name>
    <dbReference type="NCBI Taxonomy" id="670580"/>
    <lineage>
        <taxon>Eukaryota</taxon>
        <taxon>Fungi</taxon>
        <taxon>Dikarya</taxon>
        <taxon>Basidiomycota</taxon>
        <taxon>Agaricomycotina</taxon>
        <taxon>Agaricomycetes</taxon>
        <taxon>Polyporales</taxon>
        <taxon>Adustoporiaceae</taxon>
        <taxon>Rhodonia</taxon>
    </lineage>
</organism>
<dbReference type="EMBL" id="KZ110593">
    <property type="protein sequence ID" value="OSX65525.1"/>
    <property type="molecule type" value="Genomic_DNA"/>
</dbReference>